<dbReference type="InterPro" id="IPR020846">
    <property type="entry name" value="MFS_dom"/>
</dbReference>
<reference evidence="15" key="1">
    <citation type="journal article" date="2020" name="Stud. Mycol.">
        <title>101 Dothideomycetes genomes: a test case for predicting lifestyles and emergence of pathogens.</title>
        <authorList>
            <person name="Haridas S."/>
            <person name="Albert R."/>
            <person name="Binder M."/>
            <person name="Bloem J."/>
            <person name="Labutti K."/>
            <person name="Salamov A."/>
            <person name="Andreopoulos B."/>
            <person name="Baker S."/>
            <person name="Barry K."/>
            <person name="Bills G."/>
            <person name="Bluhm B."/>
            <person name="Cannon C."/>
            <person name="Castanera R."/>
            <person name="Culley D."/>
            <person name="Daum C."/>
            <person name="Ezra D."/>
            <person name="Gonzalez J."/>
            <person name="Henrissat B."/>
            <person name="Kuo A."/>
            <person name="Liang C."/>
            <person name="Lipzen A."/>
            <person name="Lutzoni F."/>
            <person name="Magnuson J."/>
            <person name="Mondo S."/>
            <person name="Nolan M."/>
            <person name="Ohm R."/>
            <person name="Pangilinan J."/>
            <person name="Park H.-J."/>
            <person name="Ramirez L."/>
            <person name="Alfaro M."/>
            <person name="Sun H."/>
            <person name="Tritt A."/>
            <person name="Yoshinaga Y."/>
            <person name="Zwiers L.-H."/>
            <person name="Turgeon B."/>
            <person name="Goodwin S."/>
            <person name="Spatafora J."/>
            <person name="Crous P."/>
            <person name="Grigoriev I."/>
        </authorList>
    </citation>
    <scope>NUCLEOTIDE SEQUENCE</scope>
    <source>
        <strain evidence="15">CBS 115976</strain>
    </source>
</reference>
<dbReference type="PRINTS" id="PR01036">
    <property type="entry name" value="TCRTETB"/>
</dbReference>
<evidence type="ECO:0000256" key="2">
    <source>
        <dbReference type="ARBA" id="ARBA00004651"/>
    </source>
</evidence>
<dbReference type="PANTHER" id="PTHR23501">
    <property type="entry name" value="MAJOR FACILITATOR SUPERFAMILY"/>
    <property type="match status" value="1"/>
</dbReference>
<keyword evidence="16" id="KW-1185">Reference proteome</keyword>
<evidence type="ECO:0000256" key="4">
    <source>
        <dbReference type="ARBA" id="ARBA00022475"/>
    </source>
</evidence>
<evidence type="ECO:0000256" key="7">
    <source>
        <dbReference type="ARBA" id="ARBA00022989"/>
    </source>
</evidence>
<dbReference type="FunFam" id="1.20.1720.10:FF:000014">
    <property type="entry name" value="MFS drug transporter, putative"/>
    <property type="match status" value="1"/>
</dbReference>
<dbReference type="GO" id="GO:0005774">
    <property type="term" value="C:vacuolar membrane"/>
    <property type="evidence" value="ECO:0007669"/>
    <property type="project" value="UniProtKB-SubCell"/>
</dbReference>
<evidence type="ECO:0000256" key="8">
    <source>
        <dbReference type="ARBA" id="ARBA00023136"/>
    </source>
</evidence>
<gene>
    <name evidence="15" type="ORF">BT63DRAFT_12740</name>
</gene>
<dbReference type="PROSITE" id="PS50850">
    <property type="entry name" value="MFS"/>
    <property type="match status" value="1"/>
</dbReference>
<evidence type="ECO:0000256" key="11">
    <source>
        <dbReference type="ARBA" id="ARBA00083178"/>
    </source>
</evidence>
<feature type="transmembrane region" description="Helical" evidence="13">
    <location>
        <begin position="560"/>
        <end position="578"/>
    </location>
</feature>
<comment type="similarity">
    <text evidence="3">Belongs to the major facilitator superfamily. TCR/Tet family.</text>
</comment>
<dbReference type="CDD" id="cd17502">
    <property type="entry name" value="MFS_Azr1_MDR_like"/>
    <property type="match status" value="1"/>
</dbReference>
<dbReference type="InterPro" id="IPR011701">
    <property type="entry name" value="MFS"/>
</dbReference>
<name>A0A6A6URY6_9PEZI</name>
<evidence type="ECO:0000256" key="12">
    <source>
        <dbReference type="SAM" id="MobiDB-lite"/>
    </source>
</evidence>
<dbReference type="Gene3D" id="1.20.1720.10">
    <property type="entry name" value="Multidrug resistance protein D"/>
    <property type="match status" value="1"/>
</dbReference>
<dbReference type="Gene3D" id="1.20.1250.20">
    <property type="entry name" value="MFS general substrate transporter like domains"/>
    <property type="match status" value="1"/>
</dbReference>
<dbReference type="OrthoDB" id="10021397at2759"/>
<dbReference type="Proteomes" id="UP000799302">
    <property type="component" value="Unassembled WGS sequence"/>
</dbReference>
<dbReference type="Pfam" id="PF07690">
    <property type="entry name" value="MFS_1"/>
    <property type="match status" value="1"/>
</dbReference>
<comment type="subcellular location">
    <subcellularLocation>
        <location evidence="2">Cell membrane</location>
        <topology evidence="2">Multi-pass membrane protein</topology>
    </subcellularLocation>
    <subcellularLocation>
        <location evidence="1">Vacuole membrane</location>
        <topology evidence="1">Multi-pass membrane protein</topology>
    </subcellularLocation>
</comment>
<dbReference type="FunFam" id="1.20.1250.20:FF:000196">
    <property type="entry name" value="MFS toxin efflux pump (AflT)"/>
    <property type="match status" value="1"/>
</dbReference>
<keyword evidence="6 13" id="KW-0812">Transmembrane</keyword>
<feature type="compositionally biased region" description="Basic and acidic residues" evidence="12">
    <location>
        <begin position="586"/>
        <end position="615"/>
    </location>
</feature>
<feature type="domain" description="Major facilitator superfamily (MFS) profile" evidence="14">
    <location>
        <begin position="92"/>
        <end position="582"/>
    </location>
</feature>
<evidence type="ECO:0000256" key="9">
    <source>
        <dbReference type="ARBA" id="ARBA00057269"/>
    </source>
</evidence>
<dbReference type="InterPro" id="IPR036259">
    <property type="entry name" value="MFS_trans_sf"/>
</dbReference>
<evidence type="ECO:0000256" key="5">
    <source>
        <dbReference type="ARBA" id="ARBA00022554"/>
    </source>
</evidence>
<keyword evidence="5" id="KW-0926">Vacuole</keyword>
<dbReference type="GO" id="GO:0005886">
    <property type="term" value="C:plasma membrane"/>
    <property type="evidence" value="ECO:0007669"/>
    <property type="project" value="UniProtKB-SubCell"/>
</dbReference>
<dbReference type="EMBL" id="MU004230">
    <property type="protein sequence ID" value="KAF2674520.1"/>
    <property type="molecule type" value="Genomic_DNA"/>
</dbReference>
<feature type="transmembrane region" description="Helical" evidence="13">
    <location>
        <begin position="90"/>
        <end position="114"/>
    </location>
</feature>
<evidence type="ECO:0000256" key="1">
    <source>
        <dbReference type="ARBA" id="ARBA00004128"/>
    </source>
</evidence>
<feature type="transmembrane region" description="Helical" evidence="13">
    <location>
        <begin position="160"/>
        <end position="183"/>
    </location>
</feature>
<comment type="function">
    <text evidence="9">Efflux pump; part of the gene cluster that mediates the biosynthesis of dothistromin (DOTH), a polyketide toxin very similar in structure to the aflatoxin precursor, versicolorin B. One function of dotC may be to transport early-stage dothistromin biosynthetic intermediates from the cytoplasm into vacuoles, thereby affecting the rate of dothistromin production.</text>
</comment>
<dbReference type="GO" id="GO:0022857">
    <property type="term" value="F:transmembrane transporter activity"/>
    <property type="evidence" value="ECO:0007669"/>
    <property type="project" value="InterPro"/>
</dbReference>
<feature type="transmembrane region" description="Helical" evidence="13">
    <location>
        <begin position="309"/>
        <end position="330"/>
    </location>
</feature>
<feature type="compositionally biased region" description="Basic and acidic residues" evidence="12">
    <location>
        <begin position="30"/>
        <end position="43"/>
    </location>
</feature>
<feature type="transmembrane region" description="Helical" evidence="13">
    <location>
        <begin position="189"/>
        <end position="207"/>
    </location>
</feature>
<feature type="transmembrane region" description="Helical" evidence="13">
    <location>
        <begin position="126"/>
        <end position="148"/>
    </location>
</feature>
<protein>
    <recommendedName>
        <fullName evidence="10">Efflux pump dotC</fullName>
    </recommendedName>
    <alternativeName>
        <fullName evidence="11">Dothistromin biosynthesis protein C</fullName>
    </alternativeName>
</protein>
<proteinExistence type="inferred from homology"/>
<organism evidence="15 16">
    <name type="scientific">Microthyrium microscopicum</name>
    <dbReference type="NCBI Taxonomy" id="703497"/>
    <lineage>
        <taxon>Eukaryota</taxon>
        <taxon>Fungi</taxon>
        <taxon>Dikarya</taxon>
        <taxon>Ascomycota</taxon>
        <taxon>Pezizomycotina</taxon>
        <taxon>Dothideomycetes</taxon>
        <taxon>Dothideomycetes incertae sedis</taxon>
        <taxon>Microthyriales</taxon>
        <taxon>Microthyriaceae</taxon>
        <taxon>Microthyrium</taxon>
    </lineage>
</organism>
<evidence type="ECO:0000256" key="6">
    <source>
        <dbReference type="ARBA" id="ARBA00022692"/>
    </source>
</evidence>
<keyword evidence="8 13" id="KW-0472">Membrane</keyword>
<keyword evidence="7 13" id="KW-1133">Transmembrane helix</keyword>
<keyword evidence="4" id="KW-1003">Cell membrane</keyword>
<evidence type="ECO:0000313" key="16">
    <source>
        <dbReference type="Proteomes" id="UP000799302"/>
    </source>
</evidence>
<accession>A0A6A6URY6</accession>
<dbReference type="SUPFAM" id="SSF103473">
    <property type="entry name" value="MFS general substrate transporter"/>
    <property type="match status" value="2"/>
</dbReference>
<feature type="transmembrane region" description="Helical" evidence="13">
    <location>
        <begin position="245"/>
        <end position="267"/>
    </location>
</feature>
<dbReference type="AlphaFoldDB" id="A0A6A6URY6"/>
<evidence type="ECO:0000259" key="14">
    <source>
        <dbReference type="PROSITE" id="PS50850"/>
    </source>
</evidence>
<evidence type="ECO:0000256" key="13">
    <source>
        <dbReference type="SAM" id="Phobius"/>
    </source>
</evidence>
<sequence>MSSPLRNELGGDQTSKGLDRTRPTPLSTQHETDLEKEDHKSEKSLPSPTYPPAAVSPTADAEEQDVEKGEIKPTPSNVSQIPERSRAKTAILMFALCMCVFLAALDVTIVTTALPTIAEHFHSSSGYTWIGSAYLLGAASSTAIWAKISDIFGRKPILQTANVVFFAGSLIAALSTSISMLIAARAIQGIGGGGLITMVNVSIGDLFSMRTRGMYYGLVGFVWAIASAIGPLLGGVFAQKVTWRWIFYINIPFQGICFLITTFLLHIHKPKTAFLAGFLAIDWVGSILIVGGIIMFLLGLEFGGVSHPWTSAIVLCLIIFGVAAVVLFGINEYFIAKYPIIPLHIFKYRSNVAVFIVCFCHGFVFIGGSYYLPLYFQGVLGHGPIISGVLLLANVLPLSFMSTASGFFIRKTGLYQPPIWFGLVFMTIGYGTFISFNANPGLGKIIGFQILAGLGTGPNFQAPLIALQSLVPPGDIASAVATFQLVRNVATSMSVVIGAVVFQNSLKSKTGQLKAALGDQLANQLSGFNAAASAQVITSLPPAQRDVARNVFASSLRDMWIMYTVVAFVGLLVSFFITRQQLDKKHAETKTGLKAEEEKRVEREERRKSRRESKQAARLSGGPRSPGMASVDGERSLASPLGSPTVAKAGDKETV</sequence>
<feature type="transmembrane region" description="Helical" evidence="13">
    <location>
        <begin position="351"/>
        <end position="372"/>
    </location>
</feature>
<feature type="transmembrane region" description="Helical" evidence="13">
    <location>
        <begin position="419"/>
        <end position="438"/>
    </location>
</feature>
<feature type="transmembrane region" description="Helical" evidence="13">
    <location>
        <begin position="274"/>
        <end position="297"/>
    </location>
</feature>
<feature type="transmembrane region" description="Helical" evidence="13">
    <location>
        <begin position="214"/>
        <end position="233"/>
    </location>
</feature>
<evidence type="ECO:0000256" key="3">
    <source>
        <dbReference type="ARBA" id="ARBA00007520"/>
    </source>
</evidence>
<dbReference type="PANTHER" id="PTHR23501:SF102">
    <property type="entry name" value="DRUG TRANSPORTER, PUTATIVE (AFU_ORTHOLOGUE AFUA_3G08530)-RELATED"/>
    <property type="match status" value="1"/>
</dbReference>
<evidence type="ECO:0000313" key="15">
    <source>
        <dbReference type="EMBL" id="KAF2674520.1"/>
    </source>
</evidence>
<feature type="region of interest" description="Disordered" evidence="12">
    <location>
        <begin position="586"/>
        <end position="655"/>
    </location>
</feature>
<feature type="transmembrane region" description="Helical" evidence="13">
    <location>
        <begin position="384"/>
        <end position="407"/>
    </location>
</feature>
<evidence type="ECO:0000256" key="10">
    <source>
        <dbReference type="ARBA" id="ARBA00069956"/>
    </source>
</evidence>
<feature type="region of interest" description="Disordered" evidence="12">
    <location>
        <begin position="1"/>
        <end position="82"/>
    </location>
</feature>